<dbReference type="AlphaFoldDB" id="A0A4T0LT45"/>
<evidence type="ECO:0000256" key="1">
    <source>
        <dbReference type="SAM" id="MobiDB-lite"/>
    </source>
</evidence>
<evidence type="ECO:0000259" key="2">
    <source>
        <dbReference type="SMART" id="SM00717"/>
    </source>
</evidence>
<dbReference type="PANTHER" id="PTHR22929:SF0">
    <property type="entry name" value="TRANSCRIPTION FACTOR TFIIIB COMPONENT B'' HOMOLOG"/>
    <property type="match status" value="1"/>
</dbReference>
<dbReference type="Pfam" id="PF15963">
    <property type="entry name" value="Myb_DNA-bind_7"/>
    <property type="match status" value="1"/>
</dbReference>
<evidence type="ECO:0000313" key="4">
    <source>
        <dbReference type="Proteomes" id="UP000310685"/>
    </source>
</evidence>
<feature type="compositionally biased region" description="Low complexity" evidence="1">
    <location>
        <begin position="125"/>
        <end position="138"/>
    </location>
</feature>
<feature type="compositionally biased region" description="Polar residues" evidence="1">
    <location>
        <begin position="165"/>
        <end position="177"/>
    </location>
</feature>
<feature type="compositionally biased region" description="Low complexity" evidence="1">
    <location>
        <begin position="148"/>
        <end position="162"/>
    </location>
</feature>
<evidence type="ECO:0000313" key="3">
    <source>
        <dbReference type="EMBL" id="TIB73079.1"/>
    </source>
</evidence>
<name>A0A4T0LT45_9BASI</name>
<comment type="caution">
    <text evidence="3">The sequence shown here is derived from an EMBL/GenBank/DDBJ whole genome shotgun (WGS) entry which is preliminary data.</text>
</comment>
<feature type="region of interest" description="Disordered" evidence="1">
    <location>
        <begin position="1"/>
        <end position="252"/>
    </location>
</feature>
<feature type="domain" description="Myb-like" evidence="2">
    <location>
        <begin position="443"/>
        <end position="491"/>
    </location>
</feature>
<accession>A0A4T0LT45</accession>
<dbReference type="SMART" id="SM00717">
    <property type="entry name" value="SANT"/>
    <property type="match status" value="1"/>
</dbReference>
<feature type="compositionally biased region" description="Low complexity" evidence="1">
    <location>
        <begin position="100"/>
        <end position="109"/>
    </location>
</feature>
<feature type="compositionally biased region" description="Acidic residues" evidence="1">
    <location>
        <begin position="356"/>
        <end position="383"/>
    </location>
</feature>
<feature type="region of interest" description="Disordered" evidence="1">
    <location>
        <begin position="520"/>
        <end position="603"/>
    </location>
</feature>
<dbReference type="InterPro" id="IPR001005">
    <property type="entry name" value="SANT/Myb"/>
</dbReference>
<gene>
    <name evidence="3" type="ORF">E3Q22_04389</name>
</gene>
<dbReference type="GO" id="GO:0070898">
    <property type="term" value="P:RNA polymerase III preinitiation complex assembly"/>
    <property type="evidence" value="ECO:0007669"/>
    <property type="project" value="TreeGrafter"/>
</dbReference>
<dbReference type="InterPro" id="IPR039467">
    <property type="entry name" value="TFIIIB_B''_Myb"/>
</dbReference>
<protein>
    <recommendedName>
        <fullName evidence="2">Myb-like domain-containing protein</fullName>
    </recommendedName>
</protein>
<dbReference type="CDD" id="cd00167">
    <property type="entry name" value="SANT"/>
    <property type="match status" value="1"/>
</dbReference>
<sequence>MSGRINKGTTKFQAKVGNRKPRKVAQQPTPASTQENATAGENSELNKTSADALNNRKDVPPTPPVTQENNKRAAVENTEEAAPAQKKQVVAIGIATPEPSQQSKQSQQKNAPLPVMPGRSAQPLSFNQRFQQSQQSHQPLNTRASQSAPTARPLTTRAAHAPLQTRASQAVASTSAEASKPAAPANPEEKHVKEKNDKGDSPEGEGVDQLSTPGGSPQNKKLSARQLRTQKLKMKRRPIEEIWSEDPTAEPIDTSTFKMADLIHDPGVGRLSSRVIDVAKKHAEMKLRRREQKAKLKYMTEEELNLDGGDDGTGRRRTAEDEERIKKEQEEAKRKKKEDRKAEKKRLKEQKKAEEGVEEGAEEVEGDQEEESSSSDDDDDDEKEQQGPQMRVVDGQLVVDEQSLLYDRSANSRNDTSGYEVTDELDSDRFVNTNTWRGRGRGSHDRWTRLETEMFYDALSRFGTDFEMIATLFKGRTRRVIKAKFTREEKYNSDLITYALKNRKPFDMIEYGKFIGVDFSGPPPEIRVPEPVTDSAVKKDEVVDGEEEVVNPDEEHRGRRPSLSGASAKRKQSRGPGGRDPENEEGAEVVGIVDEGGLVTAAQ</sequence>
<feature type="compositionally biased region" description="Polar residues" evidence="1">
    <location>
        <begin position="209"/>
        <end position="227"/>
    </location>
</feature>
<dbReference type="GO" id="GO:0001156">
    <property type="term" value="F:TFIIIC-class transcription factor complex binding"/>
    <property type="evidence" value="ECO:0007669"/>
    <property type="project" value="TreeGrafter"/>
</dbReference>
<dbReference type="Gene3D" id="1.10.10.60">
    <property type="entry name" value="Homeodomain-like"/>
    <property type="match status" value="1"/>
</dbReference>
<organism evidence="3 4">
    <name type="scientific">Wallemia mellicola</name>
    <dbReference type="NCBI Taxonomy" id="1708541"/>
    <lineage>
        <taxon>Eukaryota</taxon>
        <taxon>Fungi</taxon>
        <taxon>Dikarya</taxon>
        <taxon>Basidiomycota</taxon>
        <taxon>Wallemiomycotina</taxon>
        <taxon>Wallemiomycetes</taxon>
        <taxon>Wallemiales</taxon>
        <taxon>Wallemiaceae</taxon>
        <taxon>Wallemia</taxon>
    </lineage>
</organism>
<feature type="region of interest" description="Disordered" evidence="1">
    <location>
        <begin position="290"/>
        <end position="397"/>
    </location>
</feature>
<feature type="compositionally biased region" description="Basic and acidic residues" evidence="1">
    <location>
        <begin position="312"/>
        <end position="333"/>
    </location>
</feature>
<feature type="compositionally biased region" description="Acidic residues" evidence="1">
    <location>
        <begin position="543"/>
        <end position="552"/>
    </location>
</feature>
<feature type="compositionally biased region" description="Polar residues" evidence="1">
    <location>
        <begin position="26"/>
        <end position="52"/>
    </location>
</feature>
<feature type="compositionally biased region" description="Basic residues" evidence="1">
    <location>
        <begin position="334"/>
        <end position="349"/>
    </location>
</feature>
<proteinExistence type="predicted"/>
<dbReference type="SUPFAM" id="SSF46689">
    <property type="entry name" value="Homeodomain-like"/>
    <property type="match status" value="1"/>
</dbReference>
<reference evidence="3 4" key="1">
    <citation type="submission" date="2019-03" db="EMBL/GenBank/DDBJ databases">
        <title>Sequencing 25 genomes of Wallemia mellicola.</title>
        <authorList>
            <person name="Gostincar C."/>
        </authorList>
    </citation>
    <scope>NUCLEOTIDE SEQUENCE [LARGE SCALE GENOMIC DNA]</scope>
    <source>
        <strain evidence="3 4">EXF-6152</strain>
    </source>
</reference>
<dbReference type="InterPro" id="IPR009057">
    <property type="entry name" value="Homeodomain-like_sf"/>
</dbReference>
<dbReference type="GO" id="GO:0000126">
    <property type="term" value="C:transcription factor TFIIIB complex"/>
    <property type="evidence" value="ECO:0007669"/>
    <property type="project" value="TreeGrafter"/>
</dbReference>
<feature type="compositionally biased region" description="Basic and acidic residues" evidence="1">
    <location>
        <begin position="187"/>
        <end position="201"/>
    </location>
</feature>
<feature type="compositionally biased region" description="Acidic residues" evidence="1">
    <location>
        <begin position="301"/>
        <end position="310"/>
    </location>
</feature>
<dbReference type="Proteomes" id="UP000310685">
    <property type="component" value="Unassembled WGS sequence"/>
</dbReference>
<dbReference type="EMBL" id="SPRC01000097">
    <property type="protein sequence ID" value="TIB73079.1"/>
    <property type="molecule type" value="Genomic_DNA"/>
</dbReference>
<dbReference type="PANTHER" id="PTHR22929">
    <property type="entry name" value="RNA POLYMERASE III TRANSCRIPTION INITIATION FACTOR B"/>
    <property type="match status" value="1"/>
</dbReference>